<evidence type="ECO:0000313" key="4">
    <source>
        <dbReference type="Proteomes" id="UP001152747"/>
    </source>
</evidence>
<organism evidence="3 4">
    <name type="scientific">Caenorhabditis angaria</name>
    <dbReference type="NCBI Taxonomy" id="860376"/>
    <lineage>
        <taxon>Eukaryota</taxon>
        <taxon>Metazoa</taxon>
        <taxon>Ecdysozoa</taxon>
        <taxon>Nematoda</taxon>
        <taxon>Chromadorea</taxon>
        <taxon>Rhabditida</taxon>
        <taxon>Rhabditina</taxon>
        <taxon>Rhabditomorpha</taxon>
        <taxon>Rhabditoidea</taxon>
        <taxon>Rhabditidae</taxon>
        <taxon>Peloderinae</taxon>
        <taxon>Caenorhabditis</taxon>
    </lineage>
</organism>
<feature type="region of interest" description="Disordered" evidence="2">
    <location>
        <begin position="511"/>
        <end position="623"/>
    </location>
</feature>
<dbReference type="AlphaFoldDB" id="A0A9P1N188"/>
<comment type="caution">
    <text evidence="3">The sequence shown here is derived from an EMBL/GenBank/DDBJ whole genome shotgun (WGS) entry which is preliminary data.</text>
</comment>
<feature type="compositionally biased region" description="Low complexity" evidence="2">
    <location>
        <begin position="464"/>
        <end position="484"/>
    </location>
</feature>
<name>A0A9P1N188_9PELO</name>
<keyword evidence="1" id="KW-0175">Coiled coil</keyword>
<protein>
    <submittedName>
        <fullName evidence="3">Uncharacterized protein</fullName>
    </submittedName>
</protein>
<feature type="compositionally biased region" description="Basic and acidic residues" evidence="2">
    <location>
        <begin position="547"/>
        <end position="569"/>
    </location>
</feature>
<feature type="region of interest" description="Disordered" evidence="2">
    <location>
        <begin position="459"/>
        <end position="487"/>
    </location>
</feature>
<feature type="compositionally biased region" description="Basic and acidic residues" evidence="2">
    <location>
        <begin position="18"/>
        <end position="48"/>
    </location>
</feature>
<sequence length="623" mass="71990">MVAQKNIDRSSLVEIKTVKLDEKPPESPEIVILEHQDEPKPSSSEDPRQIISPAENIPKNVQKLSRSARKRLRQAKLLTPADSTPATKDPENGWKKIKLIGIQATYYNDLSILFRKTPKILAKHSEEVKEAARIFKNEYKRQVFARKSSESDQKSYYEQLKSELLAEIGAENSEKSKKVEKLAEKYVKTPENREKLAENPKNPKIPSLFDVQVAETAQNIQIQQPAQAVVKLRLYEPVYQQYAAAPIYTQQYLQPQIQYPTPPILAPKELSIDFGIPQPIRKEKCQEKMSEEQIAQLLQRIRDASKSPERNDSPPPPTSSQYIQTQAYPGPSQAYPGPSQAFSGPSQVGPGYNLLADRWWEKPLPQVQPDARTMAENLVNGIIDESVFEIQLREQQARIQAKAAEEEMAVKNRLAEIERQLRAIDREDLGSTSMEHEFERREIELRQREARLKQMEEEFWRNRSSGSTRYSPPPTTSTHPNFSSDPYYYQNPNSFQFAPPIYENPIKISSASNKKPAAKHMKRRDAAAPFEDDDLTRNQRRQRRKRTSQEKLEREQGAKRSNFYDHLDPISDDDQDQNQYQHQDPSIMVTMPHQMRDFNEARRPRYTPPKDLVYVQVSDEEDQ</sequence>
<proteinExistence type="predicted"/>
<feature type="region of interest" description="Disordered" evidence="2">
    <location>
        <begin position="304"/>
        <end position="343"/>
    </location>
</feature>
<evidence type="ECO:0000256" key="1">
    <source>
        <dbReference type="SAM" id="Coils"/>
    </source>
</evidence>
<dbReference type="Proteomes" id="UP001152747">
    <property type="component" value="Unassembled WGS sequence"/>
</dbReference>
<feature type="compositionally biased region" description="Basic and acidic residues" evidence="2">
    <location>
        <begin position="594"/>
        <end position="603"/>
    </location>
</feature>
<accession>A0A9P1N188</accession>
<gene>
    <name evidence="3" type="ORF">CAMP_LOCUS6663</name>
</gene>
<keyword evidence="4" id="KW-1185">Reference proteome</keyword>
<evidence type="ECO:0000313" key="3">
    <source>
        <dbReference type="EMBL" id="CAI5444026.1"/>
    </source>
</evidence>
<evidence type="ECO:0000256" key="2">
    <source>
        <dbReference type="SAM" id="MobiDB-lite"/>
    </source>
</evidence>
<dbReference type="EMBL" id="CANHGI010000003">
    <property type="protein sequence ID" value="CAI5444026.1"/>
    <property type="molecule type" value="Genomic_DNA"/>
</dbReference>
<feature type="region of interest" description="Disordered" evidence="2">
    <location>
        <begin position="18"/>
        <end position="68"/>
    </location>
</feature>
<reference evidence="3" key="1">
    <citation type="submission" date="2022-11" db="EMBL/GenBank/DDBJ databases">
        <authorList>
            <person name="Kikuchi T."/>
        </authorList>
    </citation>
    <scope>NUCLEOTIDE SEQUENCE</scope>
    <source>
        <strain evidence="3">PS1010</strain>
    </source>
</reference>
<feature type="coiled-coil region" evidence="1">
    <location>
        <begin position="400"/>
        <end position="458"/>
    </location>
</feature>